<feature type="signal peptide" evidence="2">
    <location>
        <begin position="1"/>
        <end position="25"/>
    </location>
</feature>
<evidence type="ECO:0008006" key="6">
    <source>
        <dbReference type="Google" id="ProtNLM"/>
    </source>
</evidence>
<dbReference type="SUPFAM" id="SSF56399">
    <property type="entry name" value="ADP-ribosylation"/>
    <property type="match status" value="1"/>
</dbReference>
<sequence length="574" mass="67718">MSSTTINGGFIFTQLLVHILLRMRALPSDREEFCAQCMRVFESKYELEKKESWLKKIVEELRKFQEDIDDEDAVLRWYTDDSFLYRLINESLRTDDVGTLFHSRYVIRELNEQLIKRQCNSPVRVYRGQRISHDEAESLAKSIGQRVSMKSFLSTSRDRNIAEIYGGAQCDAKEVAFVIFIIDANPDENNTRLRPFADITKTSVFEEAESEILFMLGTVFRITNVAQDMNRRWIVSMTACNQEDMELNQLFSWFKDGHSISGTDDETFHSVGMLLLGMGMPYETEKLYRHMLSEYKLFPPDDVELARCYHMLGKAALVAGLAESANSWWEPPPNCQQVNDDERCKNEQIIDAQHVNTKQQHQGTLNTIGDDGNSEIDGTENDGTGDKSDRNNNRNNIPDRKKSFDRNNDDDNEDRADRRDHMPDRKNNRNNRPDKTKPYNRNNDEDFDDSGELLPSKDRKRKHWKKDKHMQKHKHWKKKKHGKHHHGHEHHRKHHHHHHHHHHRHHHDDKNHRHRKPNHRKPEYNEEDKFIDQNKSNKDQYNGSPESRRNPTNTDDYNSDRNINNRNNDDNIGE</sequence>
<dbReference type="AlphaFoldDB" id="A0A819SA86"/>
<keyword evidence="2" id="KW-0732">Signal</keyword>
<dbReference type="Proteomes" id="UP000663844">
    <property type="component" value="Unassembled WGS sequence"/>
</dbReference>
<evidence type="ECO:0000313" key="3">
    <source>
        <dbReference type="EMBL" id="CAF1054795.1"/>
    </source>
</evidence>
<feature type="compositionally biased region" description="Polar residues" evidence="1">
    <location>
        <begin position="539"/>
        <end position="554"/>
    </location>
</feature>
<evidence type="ECO:0000313" key="5">
    <source>
        <dbReference type="Proteomes" id="UP000663844"/>
    </source>
</evidence>
<evidence type="ECO:0000256" key="1">
    <source>
        <dbReference type="SAM" id="MobiDB-lite"/>
    </source>
</evidence>
<feature type="compositionally biased region" description="Polar residues" evidence="1">
    <location>
        <begin position="354"/>
        <end position="367"/>
    </location>
</feature>
<evidence type="ECO:0000256" key="2">
    <source>
        <dbReference type="SAM" id="SignalP"/>
    </source>
</evidence>
<dbReference type="Gene3D" id="3.90.176.10">
    <property type="entry name" value="Toxin ADP-ribosyltransferase, Chain A, domain 1"/>
    <property type="match status" value="1"/>
</dbReference>
<name>A0A819SA86_9BILA</name>
<feature type="compositionally biased region" description="Basic and acidic residues" evidence="1">
    <location>
        <begin position="520"/>
        <end position="538"/>
    </location>
</feature>
<dbReference type="EMBL" id="CAJOAZ010004374">
    <property type="protein sequence ID" value="CAF4056206.1"/>
    <property type="molecule type" value="Genomic_DNA"/>
</dbReference>
<dbReference type="Proteomes" id="UP000663845">
    <property type="component" value="Unassembled WGS sequence"/>
</dbReference>
<organism evidence="4 5">
    <name type="scientific">Adineta steineri</name>
    <dbReference type="NCBI Taxonomy" id="433720"/>
    <lineage>
        <taxon>Eukaryota</taxon>
        <taxon>Metazoa</taxon>
        <taxon>Spiralia</taxon>
        <taxon>Gnathifera</taxon>
        <taxon>Rotifera</taxon>
        <taxon>Eurotatoria</taxon>
        <taxon>Bdelloidea</taxon>
        <taxon>Adinetida</taxon>
        <taxon>Adinetidae</taxon>
        <taxon>Adineta</taxon>
    </lineage>
</organism>
<feature type="region of interest" description="Disordered" evidence="1">
    <location>
        <begin position="353"/>
        <end position="574"/>
    </location>
</feature>
<feature type="compositionally biased region" description="Basic and acidic residues" evidence="1">
    <location>
        <begin position="384"/>
        <end position="437"/>
    </location>
</feature>
<proteinExistence type="predicted"/>
<feature type="chain" id="PRO_5036235990" description="NAD(P)(+)--arginine ADP-ribosyltransferase" evidence="2">
    <location>
        <begin position="26"/>
        <end position="574"/>
    </location>
</feature>
<dbReference type="EMBL" id="CAJNOG010000187">
    <property type="protein sequence ID" value="CAF1054795.1"/>
    <property type="molecule type" value="Genomic_DNA"/>
</dbReference>
<protein>
    <recommendedName>
        <fullName evidence="6">NAD(P)(+)--arginine ADP-ribosyltransferase</fullName>
    </recommendedName>
</protein>
<evidence type="ECO:0000313" key="4">
    <source>
        <dbReference type="EMBL" id="CAF4056206.1"/>
    </source>
</evidence>
<comment type="caution">
    <text evidence="4">The sequence shown here is derived from an EMBL/GenBank/DDBJ whole genome shotgun (WGS) entry which is preliminary data.</text>
</comment>
<dbReference type="PROSITE" id="PS51996">
    <property type="entry name" value="TR_MART"/>
    <property type="match status" value="1"/>
</dbReference>
<accession>A0A819SA86</accession>
<reference evidence="4" key="1">
    <citation type="submission" date="2021-02" db="EMBL/GenBank/DDBJ databases">
        <authorList>
            <person name="Nowell W R."/>
        </authorList>
    </citation>
    <scope>NUCLEOTIDE SEQUENCE</scope>
</reference>
<feature type="compositionally biased region" description="Basic residues" evidence="1">
    <location>
        <begin position="458"/>
        <end position="519"/>
    </location>
</feature>
<gene>
    <name evidence="3" type="ORF">JYZ213_LOCUS18883</name>
    <name evidence="4" type="ORF">OXD698_LOCUS32842</name>
</gene>